<dbReference type="GO" id="GO:0016740">
    <property type="term" value="F:transferase activity"/>
    <property type="evidence" value="ECO:0007669"/>
    <property type="project" value="UniProtKB-KW"/>
</dbReference>
<dbReference type="InterPro" id="IPR029044">
    <property type="entry name" value="Nucleotide-diphossugar_trans"/>
</dbReference>
<accession>A0A7D7LDX8</accession>
<dbReference type="Gene3D" id="3.90.550.10">
    <property type="entry name" value="Spore Coat Polysaccharide Biosynthesis Protein SpsA, Chain A"/>
    <property type="match status" value="1"/>
</dbReference>
<gene>
    <name evidence="2" type="ORF">HUN01_24875</name>
</gene>
<sequence length="342" mass="40329">MPIPEKIGIVLATYNPDLKYFQKQIQSIQNQTWHNWVCHIVDDCSQPEYQTAIQKNIENDSRFVCHFHSHNLRHYHNFERGLQYCIEDPKITAIAFSDQDDIWIPEKLEVLLKKLRLEQALLVHSDLELINSDDKTINHSTWDFEGRNPEKATVELLLLRNVVTGCSLLFCTSLIAYVLPFPQQDEIGWHHDWWVALVAIQKGKIGHIRQPLVRYRLHTSNVVGAMQNAGNFYTELMLWFQKKYRITGKSYLIHSNLSKAFEARFYQKLDSNWSNPFDNRRLDFGLGILELCYQSWKVGYRSEGIALRIWIFKILFDIQQIKNYIFKLLPKFTAIKSNIQNK</sequence>
<reference evidence="3" key="1">
    <citation type="submission" date="2020-06" db="EMBL/GenBank/DDBJ databases">
        <title>Nostoc edaphicum CCNP1411 genome.</title>
        <authorList>
            <person name="Fidor A."/>
            <person name="Grabski M."/>
            <person name="Gawor J."/>
            <person name="Gromadka R."/>
            <person name="Wegrzyn G."/>
            <person name="Mazur-Marzec H."/>
        </authorList>
    </citation>
    <scope>NUCLEOTIDE SEQUENCE [LARGE SCALE GENOMIC DNA]</scope>
    <source>
        <strain evidence="3">CCNP1411</strain>
    </source>
</reference>
<dbReference type="SUPFAM" id="SSF53448">
    <property type="entry name" value="Nucleotide-diphospho-sugar transferases"/>
    <property type="match status" value="1"/>
</dbReference>
<dbReference type="AlphaFoldDB" id="A0A7D7LDX8"/>
<evidence type="ECO:0000313" key="3">
    <source>
        <dbReference type="Proteomes" id="UP000514713"/>
    </source>
</evidence>
<dbReference type="CDD" id="cd04196">
    <property type="entry name" value="GT_2_like_d"/>
    <property type="match status" value="1"/>
</dbReference>
<dbReference type="PANTHER" id="PTHR43685:SF11">
    <property type="entry name" value="GLYCOSYLTRANSFERASE TAGX-RELATED"/>
    <property type="match status" value="1"/>
</dbReference>
<evidence type="ECO:0000313" key="2">
    <source>
        <dbReference type="EMBL" id="QMS90658.1"/>
    </source>
</evidence>
<name>A0A7D7LDX8_9NOSO</name>
<keyword evidence="3" id="KW-1185">Reference proteome</keyword>
<dbReference type="Pfam" id="PF00535">
    <property type="entry name" value="Glycos_transf_2"/>
    <property type="match status" value="1"/>
</dbReference>
<dbReference type="InterPro" id="IPR001173">
    <property type="entry name" value="Glyco_trans_2-like"/>
</dbReference>
<keyword evidence="2" id="KW-0808">Transferase</keyword>
<evidence type="ECO:0000259" key="1">
    <source>
        <dbReference type="Pfam" id="PF00535"/>
    </source>
</evidence>
<proteinExistence type="predicted"/>
<dbReference type="Proteomes" id="UP000514713">
    <property type="component" value="Chromosome"/>
</dbReference>
<feature type="domain" description="Glycosyltransferase 2-like" evidence="1">
    <location>
        <begin position="9"/>
        <end position="174"/>
    </location>
</feature>
<dbReference type="InterPro" id="IPR050834">
    <property type="entry name" value="Glycosyltransf_2"/>
</dbReference>
<dbReference type="EMBL" id="CP054698">
    <property type="protein sequence ID" value="QMS90658.1"/>
    <property type="molecule type" value="Genomic_DNA"/>
</dbReference>
<protein>
    <submittedName>
        <fullName evidence="2">Glycosyltransferase family 2 protein</fullName>
    </submittedName>
</protein>
<dbReference type="KEGG" id="ned:HUN01_24875"/>
<dbReference type="PANTHER" id="PTHR43685">
    <property type="entry name" value="GLYCOSYLTRANSFERASE"/>
    <property type="match status" value="1"/>
</dbReference>
<organism evidence="2 3">
    <name type="scientific">Nostoc edaphicum CCNP1411</name>
    <dbReference type="NCBI Taxonomy" id="1472755"/>
    <lineage>
        <taxon>Bacteria</taxon>
        <taxon>Bacillati</taxon>
        <taxon>Cyanobacteriota</taxon>
        <taxon>Cyanophyceae</taxon>
        <taxon>Nostocales</taxon>
        <taxon>Nostocaceae</taxon>
        <taxon>Nostoc</taxon>
    </lineage>
</organism>
<dbReference type="RefSeq" id="WP_181928418.1">
    <property type="nucleotide sequence ID" value="NZ_CP054698.1"/>
</dbReference>